<keyword evidence="10" id="KW-1208">Phospholipid metabolism</keyword>
<dbReference type="GO" id="GO:0016020">
    <property type="term" value="C:membrane"/>
    <property type="evidence" value="ECO:0007669"/>
    <property type="project" value="UniProtKB-SubCell"/>
</dbReference>
<feature type="transmembrane region" description="Helical" evidence="12">
    <location>
        <begin position="55"/>
        <end position="73"/>
    </location>
</feature>
<feature type="transmembrane region" description="Helical" evidence="12">
    <location>
        <begin position="261"/>
        <end position="280"/>
    </location>
</feature>
<evidence type="ECO:0000256" key="4">
    <source>
        <dbReference type="ARBA" id="ARBA00022679"/>
    </source>
</evidence>
<evidence type="ECO:0000256" key="3">
    <source>
        <dbReference type="ARBA" id="ARBA00022516"/>
    </source>
</evidence>
<dbReference type="PROSITE" id="PS00379">
    <property type="entry name" value="CDP_ALCOHOL_P_TRANSF"/>
    <property type="match status" value="1"/>
</dbReference>
<keyword evidence="7" id="KW-0443">Lipid metabolism</keyword>
<organism evidence="13 14">
    <name type="scientific">Liberibacter asiaticus (strain psy62)</name>
    <dbReference type="NCBI Taxonomy" id="537021"/>
    <lineage>
        <taxon>Bacteria</taxon>
        <taxon>Pseudomonadati</taxon>
        <taxon>Pseudomonadota</taxon>
        <taxon>Alphaproteobacteria</taxon>
        <taxon>Hyphomicrobiales</taxon>
        <taxon>Rhizobiaceae</taxon>
        <taxon>Liberibacter</taxon>
    </lineage>
</organism>
<dbReference type="InterPro" id="IPR043130">
    <property type="entry name" value="CDP-OH_PTrfase_TM_dom"/>
</dbReference>
<dbReference type="GO" id="GO:0008654">
    <property type="term" value="P:phospholipid biosynthetic process"/>
    <property type="evidence" value="ECO:0007669"/>
    <property type="project" value="UniProtKB-KW"/>
</dbReference>
<dbReference type="HOGENOM" id="CLU_049944_1_0_5"/>
<reference evidence="13 14" key="1">
    <citation type="journal article" date="2009" name="Mol. Plant Microbe Interact.">
        <title>Complete genome sequence of citrus huanglongbing bacterium, 'Candidatus Liberibacter asiaticus' obtained through metagenomics.</title>
        <authorList>
            <person name="Duan Y."/>
            <person name="Zhou L."/>
            <person name="Hall D.G."/>
            <person name="Li W."/>
            <person name="Doddapaneni H."/>
            <person name="Lin H."/>
            <person name="Liu L."/>
            <person name="Vahling C.M."/>
            <person name="Gabriel D.W."/>
            <person name="Williams K.P."/>
            <person name="Dickerman A."/>
            <person name="Sun Y."/>
            <person name="Gottwald T."/>
        </authorList>
    </citation>
    <scope>NUCLEOTIDE SEQUENCE [LARGE SCALE GENOMIC DNA]</scope>
    <source>
        <strain evidence="14">psy62</strain>
    </source>
</reference>
<feature type="transmembrane region" description="Helical" evidence="12">
    <location>
        <begin position="239"/>
        <end position="255"/>
    </location>
</feature>
<protein>
    <submittedName>
        <fullName evidence="13">Phosphatidylserine synthase</fullName>
    </submittedName>
</protein>
<evidence type="ECO:0000256" key="10">
    <source>
        <dbReference type="ARBA" id="ARBA00023264"/>
    </source>
</evidence>
<keyword evidence="4 11" id="KW-0808">Transferase</keyword>
<dbReference type="STRING" id="537021.CLIBASIA_02325"/>
<feature type="transmembrane region" description="Helical" evidence="12">
    <location>
        <begin position="207"/>
        <end position="227"/>
    </location>
</feature>
<keyword evidence="6 12" id="KW-1133">Transmembrane helix</keyword>
<evidence type="ECO:0000256" key="2">
    <source>
        <dbReference type="ARBA" id="ARBA00010441"/>
    </source>
</evidence>
<dbReference type="PANTHER" id="PTHR14269:SF61">
    <property type="entry name" value="CDP-DIACYLGLYCEROL--SERINE O-PHOSPHATIDYLTRANSFERASE"/>
    <property type="match status" value="1"/>
</dbReference>
<comment type="subcellular location">
    <subcellularLocation>
        <location evidence="1">Membrane</location>
        <topology evidence="1">Multi-pass membrane protein</topology>
    </subcellularLocation>
</comment>
<feature type="transmembrane region" description="Helical" evidence="12">
    <location>
        <begin position="142"/>
        <end position="160"/>
    </location>
</feature>
<dbReference type="AlphaFoldDB" id="C6XF98"/>
<evidence type="ECO:0000256" key="9">
    <source>
        <dbReference type="ARBA" id="ARBA00023209"/>
    </source>
</evidence>
<dbReference type="Gene3D" id="1.20.120.1760">
    <property type="match status" value="1"/>
</dbReference>
<gene>
    <name evidence="13" type="primary">pssA</name>
    <name evidence="13" type="ordered locus">CLIBASIA_02325</name>
</gene>
<dbReference type="Pfam" id="PF01066">
    <property type="entry name" value="CDP-OH_P_transf"/>
    <property type="match status" value="1"/>
</dbReference>
<reference evidence="13 14" key="2">
    <citation type="journal article" date="2011" name="Appl. Environ. Microbiol.">
        <title>Diversity and plasticity of the intracellular plant pathogen and insect symbiont, 'Candidatus Liberibacter asiaticus', revealed by hyper variable prophage genes with intragenic tandem repeats.</title>
        <authorList>
            <person name="Zhou L."/>
            <person name="Powell C.A."/>
            <person name="Hoffman M.T."/>
            <person name="Li W."/>
            <person name="Fan G."/>
            <person name="Liu B."/>
            <person name="Lin H."/>
            <person name="Duan Y."/>
        </authorList>
    </citation>
    <scope>NUCLEOTIDE SEQUENCE [LARGE SCALE GENOMIC DNA]</scope>
    <source>
        <strain evidence="14">psy62</strain>
    </source>
</reference>
<dbReference type="eggNOG" id="COG1183">
    <property type="taxonomic scope" value="Bacteria"/>
</dbReference>
<dbReference type="SMR" id="C6XF98"/>
<evidence type="ECO:0000256" key="11">
    <source>
        <dbReference type="RuleBase" id="RU003750"/>
    </source>
</evidence>
<dbReference type="PANTHER" id="PTHR14269">
    <property type="entry name" value="CDP-DIACYLGLYCEROL--GLYCEROL-3-PHOSPHATE 3-PHOSPHATIDYLTRANSFERASE-RELATED"/>
    <property type="match status" value="1"/>
</dbReference>
<evidence type="ECO:0000256" key="6">
    <source>
        <dbReference type="ARBA" id="ARBA00022989"/>
    </source>
</evidence>
<keyword evidence="8 12" id="KW-0472">Membrane</keyword>
<evidence type="ECO:0000256" key="8">
    <source>
        <dbReference type="ARBA" id="ARBA00023136"/>
    </source>
</evidence>
<proteinExistence type="inferred from homology"/>
<dbReference type="GO" id="GO:0016780">
    <property type="term" value="F:phosphotransferase activity, for other substituted phosphate groups"/>
    <property type="evidence" value="ECO:0007669"/>
    <property type="project" value="InterPro"/>
</dbReference>
<dbReference type="OrthoDB" id="9777147at2"/>
<evidence type="ECO:0000256" key="7">
    <source>
        <dbReference type="ARBA" id="ARBA00023098"/>
    </source>
</evidence>
<dbReference type="KEGG" id="las:CLIBASIA_02325"/>
<dbReference type="EMBL" id="CP001677">
    <property type="protein sequence ID" value="ACT57051.1"/>
    <property type="molecule type" value="Genomic_DNA"/>
</dbReference>
<feature type="transmembrane region" description="Helical" evidence="12">
    <location>
        <begin position="180"/>
        <end position="201"/>
    </location>
</feature>
<dbReference type="InterPro" id="IPR000462">
    <property type="entry name" value="CDP-OH_P_trans"/>
</dbReference>
<dbReference type="Proteomes" id="UP000002744">
    <property type="component" value="Chromosome"/>
</dbReference>
<dbReference type="InterPro" id="IPR050324">
    <property type="entry name" value="CDP-alcohol_PTase-I"/>
</dbReference>
<sequence>MGNTLQCKEIPRGKKKYNVLPDDFVVPSDQDEARYSFYKGKRWSLQEKEIPPFKFLFPNLVTILAICAGFSGIGSAIEGNYETAVCMVLVAAFLDGIDGRIARFMEATSKFGAQLDSLADVINFGVAPSLVTYIAVLRQAHAFGWSIALMYTIAISLRLARFNIMNDCDEKDNWKSEYFVGVPAPLGAILLMLPLYINFLGFKISVIYGYGSTIYAMIISFLLCSRLPVWSGKKIHRKFVLPIVLCSVAYIAFMIHFLWEMIIFSTLCYIMLLPISFYCWKKRYGIKPEQKKHKDYIK</sequence>
<comment type="similarity">
    <text evidence="2 11">Belongs to the CDP-alcohol phosphatidyltransferase class-I family.</text>
</comment>
<keyword evidence="3" id="KW-0444">Lipid biosynthesis</keyword>
<evidence type="ECO:0000256" key="12">
    <source>
        <dbReference type="SAM" id="Phobius"/>
    </source>
</evidence>
<evidence type="ECO:0000313" key="14">
    <source>
        <dbReference type="Proteomes" id="UP000002744"/>
    </source>
</evidence>
<keyword evidence="9" id="KW-0594">Phospholipid biosynthesis</keyword>
<evidence type="ECO:0000256" key="5">
    <source>
        <dbReference type="ARBA" id="ARBA00022692"/>
    </source>
</evidence>
<name>C6XF98_LIBAP</name>
<evidence type="ECO:0000256" key="1">
    <source>
        <dbReference type="ARBA" id="ARBA00004141"/>
    </source>
</evidence>
<evidence type="ECO:0000313" key="13">
    <source>
        <dbReference type="EMBL" id="ACT57051.1"/>
    </source>
</evidence>
<keyword evidence="5 12" id="KW-0812">Transmembrane</keyword>
<accession>C6XF98</accession>
<dbReference type="InterPro" id="IPR048254">
    <property type="entry name" value="CDP_ALCOHOL_P_TRANSF_CS"/>
</dbReference>